<feature type="domain" description="Helicase C-terminal" evidence="6">
    <location>
        <begin position="547"/>
        <end position="705"/>
    </location>
</feature>
<dbReference type="InterPro" id="IPR038718">
    <property type="entry name" value="SNF2-like_sf"/>
</dbReference>
<dbReference type="CDD" id="cd18010">
    <property type="entry name" value="DEXHc_HARP_SMARCAL1"/>
    <property type="match status" value="1"/>
</dbReference>
<dbReference type="Pfam" id="PF00176">
    <property type="entry name" value="SNF2-rel_dom"/>
    <property type="match status" value="1"/>
</dbReference>
<feature type="non-terminal residue" evidence="8">
    <location>
        <position position="1"/>
    </location>
</feature>
<reference evidence="8" key="2">
    <citation type="journal article" date="2014" name="BMC Genomics">
        <title>A genomic perspective to assessing quality of mass-reared SIT flies used in Mediterranean fruit fly (Ceratitis capitata) eradication in California.</title>
        <authorList>
            <person name="Calla B."/>
            <person name="Hall B."/>
            <person name="Hou S."/>
            <person name="Geib S.M."/>
        </authorList>
    </citation>
    <scope>NUCLEOTIDE SEQUENCE</scope>
</reference>
<dbReference type="GO" id="GO:0016787">
    <property type="term" value="F:hydrolase activity"/>
    <property type="evidence" value="ECO:0007669"/>
    <property type="project" value="UniProtKB-KW"/>
</dbReference>
<proteinExistence type="evidence at transcript level"/>
<dbReference type="GO" id="GO:0005524">
    <property type="term" value="F:ATP binding"/>
    <property type="evidence" value="ECO:0007669"/>
    <property type="project" value="InterPro"/>
</dbReference>
<feature type="domain" description="Helicase ATP-binding" evidence="5">
    <location>
        <begin position="280"/>
        <end position="436"/>
    </location>
</feature>
<dbReference type="PROSITE" id="PS51192">
    <property type="entry name" value="HELICASE_ATP_BIND_1"/>
    <property type="match status" value="1"/>
</dbReference>
<dbReference type="PROSITE" id="PS51467">
    <property type="entry name" value="HARP"/>
    <property type="match status" value="1"/>
</dbReference>
<keyword evidence="3" id="KW-0539">Nucleus</keyword>
<evidence type="ECO:0000259" key="5">
    <source>
        <dbReference type="PROSITE" id="PS51192"/>
    </source>
</evidence>
<dbReference type="InterPro" id="IPR049730">
    <property type="entry name" value="SNF2/RAD54-like_C"/>
</dbReference>
<dbReference type="GO" id="GO:0043596">
    <property type="term" value="C:nuclear replication fork"/>
    <property type="evidence" value="ECO:0007669"/>
    <property type="project" value="TreeGrafter"/>
</dbReference>
<evidence type="ECO:0000313" key="8">
    <source>
        <dbReference type="EMBL" id="JAC00380.1"/>
    </source>
</evidence>
<feature type="domain" description="HARP" evidence="7">
    <location>
        <begin position="165"/>
        <end position="241"/>
    </location>
</feature>
<evidence type="ECO:0000256" key="3">
    <source>
        <dbReference type="ARBA" id="ARBA00023242"/>
    </source>
</evidence>
<dbReference type="GO" id="GO:0031297">
    <property type="term" value="P:replication fork processing"/>
    <property type="evidence" value="ECO:0007669"/>
    <property type="project" value="TreeGrafter"/>
</dbReference>
<dbReference type="InterPro" id="IPR010003">
    <property type="entry name" value="HARP_dom"/>
</dbReference>
<evidence type="ECO:0000256" key="2">
    <source>
        <dbReference type="ARBA" id="ARBA00022801"/>
    </source>
</evidence>
<dbReference type="PANTHER" id="PTHR45766">
    <property type="entry name" value="DNA ANNEALING HELICASE AND ENDONUCLEASE ZRANB3 FAMILY MEMBER"/>
    <property type="match status" value="1"/>
</dbReference>
<dbReference type="Gene3D" id="3.40.50.10810">
    <property type="entry name" value="Tandem AAA-ATPase domain"/>
    <property type="match status" value="1"/>
</dbReference>
<dbReference type="InterPro" id="IPR014001">
    <property type="entry name" value="Helicase_ATP-bd"/>
</dbReference>
<organism evidence="8">
    <name type="scientific">Ceratitis capitata</name>
    <name type="common">Mediterranean fruit fly</name>
    <name type="synonym">Tephritis capitata</name>
    <dbReference type="NCBI Taxonomy" id="7213"/>
    <lineage>
        <taxon>Eukaryota</taxon>
        <taxon>Metazoa</taxon>
        <taxon>Ecdysozoa</taxon>
        <taxon>Arthropoda</taxon>
        <taxon>Hexapoda</taxon>
        <taxon>Insecta</taxon>
        <taxon>Pterygota</taxon>
        <taxon>Neoptera</taxon>
        <taxon>Endopterygota</taxon>
        <taxon>Diptera</taxon>
        <taxon>Brachycera</taxon>
        <taxon>Muscomorpha</taxon>
        <taxon>Tephritoidea</taxon>
        <taxon>Tephritidae</taxon>
        <taxon>Ceratitis</taxon>
        <taxon>Ceratitis</taxon>
    </lineage>
</organism>
<dbReference type="GO" id="GO:0006281">
    <property type="term" value="P:DNA repair"/>
    <property type="evidence" value="ECO:0007669"/>
    <property type="project" value="TreeGrafter"/>
</dbReference>
<reference evidence="8" key="1">
    <citation type="submission" date="2013-07" db="EMBL/GenBank/DDBJ databases">
        <authorList>
            <person name="Geib S."/>
        </authorList>
    </citation>
    <scope>NUCLEOTIDE SEQUENCE</scope>
</reference>
<dbReference type="EMBL" id="GAMC01006176">
    <property type="protein sequence ID" value="JAC00380.1"/>
    <property type="molecule type" value="mRNA"/>
</dbReference>
<dbReference type="SUPFAM" id="SSF52540">
    <property type="entry name" value="P-loop containing nucleoside triphosphate hydrolases"/>
    <property type="match status" value="2"/>
</dbReference>
<dbReference type="Gene3D" id="3.40.50.300">
    <property type="entry name" value="P-loop containing nucleotide triphosphate hydrolases"/>
    <property type="match status" value="1"/>
</dbReference>
<dbReference type="InterPro" id="IPR000330">
    <property type="entry name" value="SNF2_N"/>
</dbReference>
<name>W8CA11_CERCA</name>
<dbReference type="SMART" id="SM00487">
    <property type="entry name" value="DEXDc"/>
    <property type="match status" value="1"/>
</dbReference>
<protein>
    <submittedName>
        <fullName evidence="8">SWI/SNF-related matrix-associated actin-dependent regulator of chromatin subfamily A-like protein 1</fullName>
    </submittedName>
</protein>
<evidence type="ECO:0000259" key="6">
    <source>
        <dbReference type="PROSITE" id="PS51194"/>
    </source>
</evidence>
<dbReference type="PANTHER" id="PTHR45766:SF6">
    <property type="entry name" value="SWI_SNF-RELATED MATRIX-ASSOCIATED ACTIN-DEPENDENT REGULATOR OF CHROMATIN SUBFAMILY A-LIKE PROTEIN 1"/>
    <property type="match status" value="1"/>
</dbReference>
<comment type="similarity">
    <text evidence="4">Belongs to the SNF2/RAD54 helicase family. SMARCAL1 subfamily.</text>
</comment>
<dbReference type="AlphaFoldDB" id="W8CA11"/>
<dbReference type="InterPro" id="IPR001650">
    <property type="entry name" value="Helicase_C-like"/>
</dbReference>
<dbReference type="OrthoDB" id="2801544at2759"/>
<comment type="subcellular location">
    <subcellularLocation>
        <location evidence="1">Nucleus</location>
    </subcellularLocation>
</comment>
<evidence type="ECO:0000256" key="1">
    <source>
        <dbReference type="ARBA" id="ARBA00004123"/>
    </source>
</evidence>
<dbReference type="Pfam" id="PF00271">
    <property type="entry name" value="Helicase_C"/>
    <property type="match status" value="1"/>
</dbReference>
<dbReference type="Pfam" id="PF07443">
    <property type="entry name" value="HARP"/>
    <property type="match status" value="1"/>
</dbReference>
<dbReference type="SMART" id="SM00490">
    <property type="entry name" value="HELICc"/>
    <property type="match status" value="1"/>
</dbReference>
<accession>W8CA11</accession>
<keyword evidence="2" id="KW-0378">Hydrolase</keyword>
<gene>
    <name evidence="8" type="primary">SMAL1</name>
</gene>
<dbReference type="InterPro" id="IPR027417">
    <property type="entry name" value="P-loop_NTPase"/>
</dbReference>
<evidence type="ECO:0000256" key="4">
    <source>
        <dbReference type="PROSITE-ProRule" id="PRU00800"/>
    </source>
</evidence>
<sequence length="779" mass="88298">KIFYFLYTRFSPFVYEIQIPVVFEKIKAIKSTEMSVCSAAEVAEKRRIALEKLAAKKQRLANSVATEPNVGPTTQIQPRTATAGIPPNTFFKQQNHVPQQQNTAPKPTTAALNFLNDLKRSNIGSYANKARDATHPYQHKGFSNKSNNTRTQSLKFNSGQKQQLAPVFTTKVSCKLYMINKARFVVQPSCFHGKLIDVFKSIPSKYYDNNKHIWSFGLKDYELLQDRVSGMYPDVVIGTIPKSVISLCRAPAVETDRSCLASIEPKLAQKLMPFQQEGVCFAIANHGRLMICDEMGLGKTYQALAVADFYKESWPLLICTTASIRESWSKHIYDLLPHVPVHYTQTLMSNQQYIGDAKILITSYNMMDKHVEKLLQCKFGFIIFDESHTLKNSKTKCAMVAERLTKQARHVILLSGTPALSRPLELFTQIHLIDRKFMTYMEYTTRYCDGKQSHFGWDASGQSNLEELNVVLKLKFMIRRTKEVVLPQLAEKHRETVVLDPALLTINNDAKHNLEALSKDFSSSKGREREEILLKFYSTTAEVKARAVCAYLKNLVKDKIKFIVFAHHRTMLDAITECLYKLNINFIRIDGSTKNEIRAENIDKFQTKSSCQVAVLSLRACNAGITLTAAEMIVFAELDWNPSTLAQAESRAHRIGQDKPIICRYLMAAKTADDVIWNMLKNKQEVLNRAGLFCEDLQDATHTAAPTGSQSIEKYFSPIKKEIQATNNNVRVTENFEPKPTSSASNDAAKKLDLSKELENIEDVFMDDDDDDAFRDLMC</sequence>
<dbReference type="PROSITE" id="PS51194">
    <property type="entry name" value="HELICASE_CTER"/>
    <property type="match status" value="1"/>
</dbReference>
<dbReference type="CDD" id="cd18793">
    <property type="entry name" value="SF2_C_SNF"/>
    <property type="match status" value="1"/>
</dbReference>
<evidence type="ECO:0000259" key="7">
    <source>
        <dbReference type="PROSITE" id="PS51467"/>
    </source>
</evidence>